<name>A0A2K8Z5R2_9BACT</name>
<dbReference type="Proteomes" id="UP000232883">
    <property type="component" value="Chromosome"/>
</dbReference>
<dbReference type="OrthoDB" id="980982at2"/>
<evidence type="ECO:0000313" key="2">
    <source>
        <dbReference type="EMBL" id="AUD05178.1"/>
    </source>
</evidence>
<reference evidence="2 3" key="1">
    <citation type="submission" date="2017-11" db="EMBL/GenBank/DDBJ databases">
        <title>Taxonomic description and genome sequences of Spirosoma HA7 sp. nov., isolated from pollen microhabitat of Corylus avellana.</title>
        <authorList>
            <person name="Ambika Manirajan B."/>
            <person name="Suarez C."/>
            <person name="Ratering S."/>
            <person name="Geissler-Plaum R."/>
            <person name="Cardinale M."/>
            <person name="Sylvia S."/>
        </authorList>
    </citation>
    <scope>NUCLEOTIDE SEQUENCE [LARGE SCALE GENOMIC DNA]</scope>
    <source>
        <strain evidence="2 3">HA7</strain>
    </source>
</reference>
<evidence type="ECO:0000313" key="3">
    <source>
        <dbReference type="Proteomes" id="UP000232883"/>
    </source>
</evidence>
<evidence type="ECO:0008006" key="4">
    <source>
        <dbReference type="Google" id="ProtNLM"/>
    </source>
</evidence>
<keyword evidence="1" id="KW-0732">Signal</keyword>
<dbReference type="RefSeq" id="WP_100991716.1">
    <property type="nucleotide sequence ID" value="NZ_CP025096.1"/>
</dbReference>
<feature type="chain" id="PRO_5014668856" description="DUF4382 domain-containing protein" evidence="1">
    <location>
        <begin position="22"/>
        <end position="176"/>
    </location>
</feature>
<keyword evidence="3" id="KW-1185">Reference proteome</keyword>
<accession>A0A2K8Z5R2</accession>
<feature type="signal peptide" evidence="1">
    <location>
        <begin position="1"/>
        <end position="21"/>
    </location>
</feature>
<evidence type="ECO:0000256" key="1">
    <source>
        <dbReference type="SAM" id="SignalP"/>
    </source>
</evidence>
<sequence length="176" mass="19397">MSRLLFVKLLILIGLTSSIIACSEKEPAANPVPVIAFKAINKVTLAANTTKAKRDSVVVAISFSDADGDLGEDPGDSTRLKRVFGNQTWGNYQIRAFQFVNNKFEEITPSVNKRLFVDLGGSTIVPQNGTLKYNQVFTYAGTYKLLPIKFQVRVRDRNLNESNVVETDTVSLPVSL</sequence>
<protein>
    <recommendedName>
        <fullName evidence="4">DUF4382 domain-containing protein</fullName>
    </recommendedName>
</protein>
<dbReference type="KEGG" id="spir:CWM47_27040"/>
<dbReference type="AlphaFoldDB" id="A0A2K8Z5R2"/>
<organism evidence="2 3">
    <name type="scientific">Spirosoma pollinicola</name>
    <dbReference type="NCBI Taxonomy" id="2057025"/>
    <lineage>
        <taxon>Bacteria</taxon>
        <taxon>Pseudomonadati</taxon>
        <taxon>Bacteroidota</taxon>
        <taxon>Cytophagia</taxon>
        <taxon>Cytophagales</taxon>
        <taxon>Cytophagaceae</taxon>
        <taxon>Spirosoma</taxon>
    </lineage>
</organism>
<gene>
    <name evidence="2" type="ORF">CWM47_27040</name>
</gene>
<dbReference type="PROSITE" id="PS51257">
    <property type="entry name" value="PROKAR_LIPOPROTEIN"/>
    <property type="match status" value="1"/>
</dbReference>
<dbReference type="EMBL" id="CP025096">
    <property type="protein sequence ID" value="AUD05178.1"/>
    <property type="molecule type" value="Genomic_DNA"/>
</dbReference>
<proteinExistence type="predicted"/>